<comment type="caution">
    <text evidence="2">The sequence shown here is derived from an EMBL/GenBank/DDBJ whole genome shotgun (WGS) entry which is preliminary data.</text>
</comment>
<protein>
    <submittedName>
        <fullName evidence="2">Panacea domain-containing protein</fullName>
    </submittedName>
</protein>
<dbReference type="Proteomes" id="UP001597373">
    <property type="component" value="Unassembled WGS sequence"/>
</dbReference>
<name>A0ABW5DBW9_9HYPH</name>
<dbReference type="InterPro" id="IPR025272">
    <property type="entry name" value="SocA_Panacea"/>
</dbReference>
<evidence type="ECO:0000313" key="2">
    <source>
        <dbReference type="EMBL" id="MFD2258387.1"/>
    </source>
</evidence>
<dbReference type="EMBL" id="JBHUIR010000005">
    <property type="protein sequence ID" value="MFD2258387.1"/>
    <property type="molecule type" value="Genomic_DNA"/>
</dbReference>
<dbReference type="Pfam" id="PF13274">
    <property type="entry name" value="SocA_Panacea"/>
    <property type="match status" value="1"/>
</dbReference>
<evidence type="ECO:0000259" key="1">
    <source>
        <dbReference type="Pfam" id="PF13274"/>
    </source>
</evidence>
<evidence type="ECO:0000313" key="3">
    <source>
        <dbReference type="Proteomes" id="UP001597373"/>
    </source>
</evidence>
<keyword evidence="3" id="KW-1185">Reference proteome</keyword>
<feature type="domain" description="Antitoxin SocA-like Panacea" evidence="1">
    <location>
        <begin position="24"/>
        <end position="116"/>
    </location>
</feature>
<gene>
    <name evidence="2" type="ORF">ACFSMZ_01205</name>
</gene>
<proteinExistence type="predicted"/>
<reference evidence="3" key="1">
    <citation type="journal article" date="2019" name="Int. J. Syst. Evol. Microbiol.">
        <title>The Global Catalogue of Microorganisms (GCM) 10K type strain sequencing project: providing services to taxonomists for standard genome sequencing and annotation.</title>
        <authorList>
            <consortium name="The Broad Institute Genomics Platform"/>
            <consortium name="The Broad Institute Genome Sequencing Center for Infectious Disease"/>
            <person name="Wu L."/>
            <person name="Ma J."/>
        </authorList>
    </citation>
    <scope>NUCLEOTIDE SEQUENCE [LARGE SCALE GENOMIC DNA]</scope>
    <source>
        <strain evidence="3">KCTC 23707</strain>
    </source>
</reference>
<dbReference type="RefSeq" id="WP_345100019.1">
    <property type="nucleotide sequence ID" value="NZ_BAABGS010000073.1"/>
</dbReference>
<sequence length="144" mass="16372">MTARVQDVARYILMRLGRMTAMKLQKLVYYSQAWSLVWDERPLFSDRIEAWANGPVAPALYVLHRGKFEVSEADIDGDPSSLDEAARETIDAVLEFYGSRSAHWLSELTHIERPWQEARYGLAPGERGSAEITPAAMMEYYSGL</sequence>
<accession>A0ABW5DBW9</accession>
<organism evidence="2 3">
    <name type="scientific">Chelativorans composti</name>
    <dbReference type="NCBI Taxonomy" id="768533"/>
    <lineage>
        <taxon>Bacteria</taxon>
        <taxon>Pseudomonadati</taxon>
        <taxon>Pseudomonadota</taxon>
        <taxon>Alphaproteobacteria</taxon>
        <taxon>Hyphomicrobiales</taxon>
        <taxon>Phyllobacteriaceae</taxon>
        <taxon>Chelativorans</taxon>
    </lineage>
</organism>